<dbReference type="Proteomes" id="UP000215902">
    <property type="component" value="Unassembled WGS sequence"/>
</dbReference>
<protein>
    <recommendedName>
        <fullName evidence="12">Cadherin domain-containing protein</fullName>
    </recommendedName>
</protein>
<dbReference type="AlphaFoldDB" id="A0A267ER20"/>
<dbReference type="CDD" id="cd11304">
    <property type="entry name" value="Cadherin_repeat"/>
    <property type="match status" value="7"/>
</dbReference>
<dbReference type="EMBL" id="NIVC01001795">
    <property type="protein sequence ID" value="PAA63985.1"/>
    <property type="molecule type" value="Genomic_DNA"/>
</dbReference>
<feature type="domain" description="Cadherin" evidence="12">
    <location>
        <begin position="726"/>
        <end position="823"/>
    </location>
</feature>
<dbReference type="FunFam" id="2.60.40.60:FF:000104">
    <property type="entry name" value="cadherin-23 isoform X1"/>
    <property type="match status" value="1"/>
</dbReference>
<sequence>MAPGLRPLLALLPLLLLGARPADSAEVSYRINEESNLRATVGNIWKSLAGSGPVPAFSIVPKSAYFDIDADGNVRIGARIDREDPVACPGASESTPCVIEFNAFRGASSRILVRVTIDDINDNSPVFKEPHKILSIEEGDRNFRHPLDLATDADIGDNGMAVRGKYYLQEDAGGIFALAQTDPGFLSLTLNGQPNIDYEAERQYNLTLTACDGGMEQRCSSQLLIVQVKDRNDNSPNVTRISVREVSENLAIGGLVATIEAHDRDSGRNAELDFSITDPELARVFDIDRAGRVTLKKPLNAKKQAVYEVQLMVSDNGSPRRQTPAKFTVQVSDINDHAPSIEVSPMSATDVGQQPQQSNDILVAENKPSAILALIEAKDDDLGDNARVECQLASHDRKGFQLEGIGKGQYMLHLRTAFDYENSPAESVRINCQDFGRPPKNSTKSVLVRFRNVNEFQPRFDDVMPTRTSVEETPGDSSLPDNLGRTVLALVAEDRDRNDVMTFSLDDSPDAAFFEVANAASSYSESRGLTEARAELRIRSPIDRDTMPEAGGGLLKFGVRLVDTADASGVQHSASVSLTISIMDVNDNRPEILPPLVFRLREDSRPGSIALGWPGEAQQLASLDKDQGVNGQVFYRLLRLEARPTQGGPDSPPLVVFDKPEQWHFNVSEKGAILSTGKLDRETFELYTLTVLAYNKLARPQLNSTARISVELIDVNDNPPEWFFPAERGQFVNISSAHSLNEPVTSVEARDRDRLSNITYTLVGGSQYFSVDRITGQVRALRALVPGLHELSIRADDNVQYNHAVHTTLIVNVIQPSRAAGHLKDAQLNLTIIVSMVIATAVISVGLVFAIVCVRRRGSSGDSGISGHDDGGLGDMGDERGGFLAEEFDKEACQCQCSLPDMDIGPVSTDHHMYSHLCGGTAKFSDSGTAGFGQRLQQQQQQQQQLQHQHFAMTTFNHNDSTYDLRPAAPPPMPSMPPMMDQQLRNEVVINQQDLDGDSADSGRGGSEDDHGSHLLGGLRTSSQLHHHLHHHHHHLHAASSFSNGGGVLPAASSASATSAASAGSSSLSAAACHCAGIPEEENSSCAGGEADCPQQQQSFLPPPLPPHGVVEFHGGGTLSRQTLTRQQQPQQQRLNSFQGQQRIC</sequence>
<feature type="domain" description="Cadherin" evidence="12">
    <location>
        <begin position="592"/>
        <end position="722"/>
    </location>
</feature>
<reference evidence="13 14" key="1">
    <citation type="submission" date="2017-06" db="EMBL/GenBank/DDBJ databases">
        <title>A platform for efficient transgenesis in Macrostomum lignano, a flatworm model organism for stem cell research.</title>
        <authorList>
            <person name="Berezikov E."/>
        </authorList>
    </citation>
    <scope>NUCLEOTIDE SEQUENCE [LARGE SCALE GENOMIC DNA]</scope>
    <source>
        <strain evidence="13">DV1</strain>
        <tissue evidence="13">Whole organism</tissue>
    </source>
</reference>
<feature type="domain" description="Cadherin" evidence="12">
    <location>
        <begin position="245"/>
        <end position="341"/>
    </location>
</feature>
<dbReference type="PRINTS" id="PR00205">
    <property type="entry name" value="CADHERIN"/>
</dbReference>
<evidence type="ECO:0000256" key="3">
    <source>
        <dbReference type="ARBA" id="ARBA00022737"/>
    </source>
</evidence>
<feature type="domain" description="Cadherin" evidence="12">
    <location>
        <begin position="150"/>
        <end position="238"/>
    </location>
</feature>
<feature type="domain" description="Cadherin" evidence="12">
    <location>
        <begin position="355"/>
        <end position="460"/>
    </location>
</feature>
<keyword evidence="5 10" id="KW-1133">Transmembrane helix</keyword>
<keyword evidence="2 10" id="KW-0812">Transmembrane</keyword>
<dbReference type="Gene3D" id="2.60.40.60">
    <property type="entry name" value="Cadherins"/>
    <property type="match status" value="7"/>
</dbReference>
<evidence type="ECO:0000259" key="12">
    <source>
        <dbReference type="PROSITE" id="PS50268"/>
    </source>
</evidence>
<dbReference type="PANTHER" id="PTHR24028">
    <property type="entry name" value="CADHERIN-87A"/>
    <property type="match status" value="1"/>
</dbReference>
<accession>A0A267ER20</accession>
<evidence type="ECO:0000256" key="7">
    <source>
        <dbReference type="ARBA" id="ARBA00023180"/>
    </source>
</evidence>
<keyword evidence="14" id="KW-1185">Reference proteome</keyword>
<dbReference type="InterPro" id="IPR015919">
    <property type="entry name" value="Cadherin-like_sf"/>
</dbReference>
<feature type="region of interest" description="Disordered" evidence="9">
    <location>
        <begin position="995"/>
        <end position="1018"/>
    </location>
</feature>
<keyword evidence="11" id="KW-0732">Signal</keyword>
<dbReference type="Pfam" id="PF00028">
    <property type="entry name" value="Cadherin"/>
    <property type="match status" value="2"/>
</dbReference>
<evidence type="ECO:0000256" key="1">
    <source>
        <dbReference type="ARBA" id="ARBA00004167"/>
    </source>
</evidence>
<evidence type="ECO:0000256" key="5">
    <source>
        <dbReference type="ARBA" id="ARBA00022989"/>
    </source>
</evidence>
<feature type="domain" description="Cadherin" evidence="12">
    <location>
        <begin position="14"/>
        <end position="127"/>
    </location>
</feature>
<feature type="region of interest" description="Disordered" evidence="9">
    <location>
        <begin position="1084"/>
        <end position="1145"/>
    </location>
</feature>
<feature type="chain" id="PRO_5013215670" description="Cadherin domain-containing protein" evidence="11">
    <location>
        <begin position="25"/>
        <end position="1145"/>
    </location>
</feature>
<evidence type="ECO:0000256" key="6">
    <source>
        <dbReference type="ARBA" id="ARBA00023136"/>
    </source>
</evidence>
<evidence type="ECO:0000256" key="8">
    <source>
        <dbReference type="PROSITE-ProRule" id="PRU00043"/>
    </source>
</evidence>
<evidence type="ECO:0000256" key="11">
    <source>
        <dbReference type="SAM" id="SignalP"/>
    </source>
</evidence>
<name>A0A267ER20_9PLAT</name>
<feature type="compositionally biased region" description="Low complexity" evidence="9">
    <location>
        <begin position="1119"/>
        <end position="1135"/>
    </location>
</feature>
<dbReference type="PROSITE" id="PS50268">
    <property type="entry name" value="CADHERIN_2"/>
    <property type="match status" value="7"/>
</dbReference>
<evidence type="ECO:0000256" key="10">
    <source>
        <dbReference type="SAM" id="Phobius"/>
    </source>
</evidence>
<dbReference type="OrthoDB" id="6252479at2759"/>
<proteinExistence type="predicted"/>
<keyword evidence="6 10" id="KW-0472">Membrane</keyword>
<dbReference type="PROSITE" id="PS00232">
    <property type="entry name" value="CADHERIN_1"/>
    <property type="match status" value="3"/>
</dbReference>
<keyword evidence="3" id="KW-0677">Repeat</keyword>
<comment type="subcellular location">
    <subcellularLocation>
        <location evidence="1">Membrane</location>
        <topology evidence="1">Single-pass membrane protein</topology>
    </subcellularLocation>
</comment>
<dbReference type="STRING" id="282301.A0A267ER20"/>
<dbReference type="InterPro" id="IPR020894">
    <property type="entry name" value="Cadherin_CS"/>
</dbReference>
<dbReference type="InterPro" id="IPR050174">
    <property type="entry name" value="Protocadherin/Cadherin-CA"/>
</dbReference>
<dbReference type="GO" id="GO:0007156">
    <property type="term" value="P:homophilic cell adhesion via plasma membrane adhesion molecules"/>
    <property type="evidence" value="ECO:0007669"/>
    <property type="project" value="InterPro"/>
</dbReference>
<feature type="compositionally biased region" description="Polar residues" evidence="9">
    <location>
        <begin position="1136"/>
        <end position="1145"/>
    </location>
</feature>
<comment type="caution">
    <text evidence="13">The sequence shown here is derived from an EMBL/GenBank/DDBJ whole genome shotgun (WGS) entry which is preliminary data.</text>
</comment>
<dbReference type="PANTHER" id="PTHR24028:SF146">
    <property type="entry name" value="CADHERIN 96CB, ISOFORM D-RELATED"/>
    <property type="match status" value="1"/>
</dbReference>
<dbReference type="GO" id="GO:0005886">
    <property type="term" value="C:plasma membrane"/>
    <property type="evidence" value="ECO:0007669"/>
    <property type="project" value="InterPro"/>
</dbReference>
<evidence type="ECO:0000313" key="13">
    <source>
        <dbReference type="EMBL" id="PAA63985.1"/>
    </source>
</evidence>
<dbReference type="InterPro" id="IPR002126">
    <property type="entry name" value="Cadherin-like_dom"/>
</dbReference>
<keyword evidence="7" id="KW-0325">Glycoprotein</keyword>
<evidence type="ECO:0000256" key="4">
    <source>
        <dbReference type="ARBA" id="ARBA00022837"/>
    </source>
</evidence>
<evidence type="ECO:0000256" key="2">
    <source>
        <dbReference type="ARBA" id="ARBA00022692"/>
    </source>
</evidence>
<evidence type="ECO:0000313" key="14">
    <source>
        <dbReference type="Proteomes" id="UP000215902"/>
    </source>
</evidence>
<organism evidence="13 14">
    <name type="scientific">Macrostomum lignano</name>
    <dbReference type="NCBI Taxonomy" id="282301"/>
    <lineage>
        <taxon>Eukaryota</taxon>
        <taxon>Metazoa</taxon>
        <taxon>Spiralia</taxon>
        <taxon>Lophotrochozoa</taxon>
        <taxon>Platyhelminthes</taxon>
        <taxon>Rhabditophora</taxon>
        <taxon>Macrostomorpha</taxon>
        <taxon>Macrostomida</taxon>
        <taxon>Macrostomidae</taxon>
        <taxon>Macrostomum</taxon>
    </lineage>
</organism>
<keyword evidence="4 8" id="KW-0106">Calcium</keyword>
<dbReference type="SMART" id="SM00112">
    <property type="entry name" value="CA"/>
    <property type="match status" value="7"/>
</dbReference>
<feature type="domain" description="Cadherin" evidence="12">
    <location>
        <begin position="484"/>
        <end position="592"/>
    </location>
</feature>
<dbReference type="SUPFAM" id="SSF49313">
    <property type="entry name" value="Cadherin-like"/>
    <property type="match status" value="5"/>
</dbReference>
<feature type="signal peptide" evidence="11">
    <location>
        <begin position="1"/>
        <end position="24"/>
    </location>
</feature>
<dbReference type="GO" id="GO:0005509">
    <property type="term" value="F:calcium ion binding"/>
    <property type="evidence" value="ECO:0007669"/>
    <property type="project" value="UniProtKB-UniRule"/>
</dbReference>
<gene>
    <name evidence="13" type="ORF">BOX15_Mlig024891g1</name>
</gene>
<evidence type="ECO:0000256" key="9">
    <source>
        <dbReference type="SAM" id="MobiDB-lite"/>
    </source>
</evidence>
<feature type="transmembrane region" description="Helical" evidence="10">
    <location>
        <begin position="832"/>
        <end position="854"/>
    </location>
</feature>